<feature type="region of interest" description="Disordered" evidence="1">
    <location>
        <begin position="253"/>
        <end position="280"/>
    </location>
</feature>
<sequence length="280" mass="30354">MANCNNGGDHRSYEGNSSLPAAFGPAVLPADPIMGDVNTPGPDPAPEANIPAPAPAHDQAAGSAVLNPLFCEQLRQFIMKTINSTLCGSQASGVGPSSQLERGGTPATQDMKEQISAGLKQDRSTPADFAGKEAARHQLPDIWQSLKMEMVELCQQVARDTLPAEWGIPFSEHIMIEELPAHFRAPLHLSAYDGTTDPAKHICKFENAVLLHMYTDGLKCHVFLTTLTNFAHQWFTSSLLDQLNLLQNSVPSSNTNSLATRSTKSQPLAFLESSRRREKP</sequence>
<organism evidence="2">
    <name type="scientific">Sesamum latifolium</name>
    <dbReference type="NCBI Taxonomy" id="2727402"/>
    <lineage>
        <taxon>Eukaryota</taxon>
        <taxon>Viridiplantae</taxon>
        <taxon>Streptophyta</taxon>
        <taxon>Embryophyta</taxon>
        <taxon>Tracheophyta</taxon>
        <taxon>Spermatophyta</taxon>
        <taxon>Magnoliopsida</taxon>
        <taxon>eudicotyledons</taxon>
        <taxon>Gunneridae</taxon>
        <taxon>Pentapetalae</taxon>
        <taxon>asterids</taxon>
        <taxon>lamiids</taxon>
        <taxon>Lamiales</taxon>
        <taxon>Pedaliaceae</taxon>
        <taxon>Sesamum</taxon>
    </lineage>
</organism>
<feature type="region of interest" description="Disordered" evidence="1">
    <location>
        <begin position="89"/>
        <end position="111"/>
    </location>
</feature>
<comment type="caution">
    <text evidence="2">The sequence shown here is derived from an EMBL/GenBank/DDBJ whole genome shotgun (WGS) entry which is preliminary data.</text>
</comment>
<feature type="compositionally biased region" description="Polar residues" evidence="1">
    <location>
        <begin position="89"/>
        <end position="100"/>
    </location>
</feature>
<name>A0AAW2U540_9LAMI</name>
<reference evidence="2" key="1">
    <citation type="submission" date="2020-06" db="EMBL/GenBank/DDBJ databases">
        <authorList>
            <person name="Li T."/>
            <person name="Hu X."/>
            <person name="Zhang T."/>
            <person name="Song X."/>
            <person name="Zhang H."/>
            <person name="Dai N."/>
            <person name="Sheng W."/>
            <person name="Hou X."/>
            <person name="Wei L."/>
        </authorList>
    </citation>
    <scope>NUCLEOTIDE SEQUENCE</scope>
    <source>
        <strain evidence="2">KEN1</strain>
        <tissue evidence="2">Leaf</tissue>
    </source>
</reference>
<gene>
    <name evidence="2" type="ORF">Slati_3782000</name>
</gene>
<feature type="region of interest" description="Disordered" evidence="1">
    <location>
        <begin position="32"/>
        <end position="59"/>
    </location>
</feature>
<reference evidence="2" key="2">
    <citation type="journal article" date="2024" name="Plant">
        <title>Genomic evolution and insights into agronomic trait innovations of Sesamum species.</title>
        <authorList>
            <person name="Miao H."/>
            <person name="Wang L."/>
            <person name="Qu L."/>
            <person name="Liu H."/>
            <person name="Sun Y."/>
            <person name="Le M."/>
            <person name="Wang Q."/>
            <person name="Wei S."/>
            <person name="Zheng Y."/>
            <person name="Lin W."/>
            <person name="Duan Y."/>
            <person name="Cao H."/>
            <person name="Xiong S."/>
            <person name="Wang X."/>
            <person name="Wei L."/>
            <person name="Li C."/>
            <person name="Ma Q."/>
            <person name="Ju M."/>
            <person name="Zhao R."/>
            <person name="Li G."/>
            <person name="Mu C."/>
            <person name="Tian Q."/>
            <person name="Mei H."/>
            <person name="Zhang T."/>
            <person name="Gao T."/>
            <person name="Zhang H."/>
        </authorList>
    </citation>
    <scope>NUCLEOTIDE SEQUENCE</scope>
    <source>
        <strain evidence="2">KEN1</strain>
    </source>
</reference>
<dbReference type="AlphaFoldDB" id="A0AAW2U540"/>
<protein>
    <submittedName>
        <fullName evidence="2">Uncharacterized protein</fullName>
    </submittedName>
</protein>
<proteinExistence type="predicted"/>
<evidence type="ECO:0000256" key="1">
    <source>
        <dbReference type="SAM" id="MobiDB-lite"/>
    </source>
</evidence>
<accession>A0AAW2U540</accession>
<feature type="compositionally biased region" description="Polar residues" evidence="1">
    <location>
        <begin position="253"/>
        <end position="266"/>
    </location>
</feature>
<evidence type="ECO:0000313" key="2">
    <source>
        <dbReference type="EMBL" id="KAL0411923.1"/>
    </source>
</evidence>
<dbReference type="EMBL" id="JACGWN010000013">
    <property type="protein sequence ID" value="KAL0411923.1"/>
    <property type="molecule type" value="Genomic_DNA"/>
</dbReference>